<evidence type="ECO:0000256" key="1">
    <source>
        <dbReference type="ARBA" id="ARBA00008853"/>
    </source>
</evidence>
<protein>
    <submittedName>
        <fullName evidence="5">SMP-30/gluconolactonase/LRE family protein</fullName>
    </submittedName>
</protein>
<gene>
    <name evidence="5" type="ORF">ACEG43_44415</name>
</gene>
<dbReference type="InterPro" id="IPR011042">
    <property type="entry name" value="6-blade_b-propeller_TolB-like"/>
</dbReference>
<name>A0ABV4SXB7_9ACTN</name>
<comment type="similarity">
    <text evidence="1">Belongs to the SMP-30/CGR1 family.</text>
</comment>
<dbReference type="PANTHER" id="PTHR47572">
    <property type="entry name" value="LIPOPROTEIN-RELATED"/>
    <property type="match status" value="1"/>
</dbReference>
<dbReference type="SUPFAM" id="SSF63829">
    <property type="entry name" value="Calcium-dependent phosphotriesterase"/>
    <property type="match status" value="1"/>
</dbReference>
<proteinExistence type="inferred from homology"/>
<keyword evidence="2" id="KW-0378">Hydrolase</keyword>
<dbReference type="Gene3D" id="2.120.10.30">
    <property type="entry name" value="TolB, C-terminal domain"/>
    <property type="match status" value="1"/>
</dbReference>
<evidence type="ECO:0000313" key="6">
    <source>
        <dbReference type="Proteomes" id="UP001571476"/>
    </source>
</evidence>
<feature type="transmembrane region" description="Helical" evidence="3">
    <location>
        <begin position="41"/>
        <end position="61"/>
    </location>
</feature>
<evidence type="ECO:0000256" key="3">
    <source>
        <dbReference type="SAM" id="Phobius"/>
    </source>
</evidence>
<reference evidence="5 6" key="1">
    <citation type="submission" date="2024-08" db="EMBL/GenBank/DDBJ databases">
        <title>Genome sequence of Streptomyces aureus CACIA-1.46HGO.</title>
        <authorList>
            <person name="Evangelista-Martinez Z."/>
        </authorList>
    </citation>
    <scope>NUCLEOTIDE SEQUENCE [LARGE SCALE GENOMIC DNA]</scope>
    <source>
        <strain evidence="5 6">CACIA-1.46HGO</strain>
    </source>
</reference>
<evidence type="ECO:0000256" key="2">
    <source>
        <dbReference type="ARBA" id="ARBA00022801"/>
    </source>
</evidence>
<dbReference type="InterPro" id="IPR051262">
    <property type="entry name" value="SMP-30/CGR1_Lactonase"/>
</dbReference>
<keyword evidence="3" id="KW-1133">Transmembrane helix</keyword>
<dbReference type="EMBL" id="JBGOSP010000051">
    <property type="protein sequence ID" value="MFA3843100.1"/>
    <property type="molecule type" value="Genomic_DNA"/>
</dbReference>
<dbReference type="InterPro" id="IPR013658">
    <property type="entry name" value="SGL"/>
</dbReference>
<comment type="caution">
    <text evidence="5">The sequence shown here is derived from an EMBL/GenBank/DDBJ whole genome shotgun (WGS) entry which is preliminary data.</text>
</comment>
<organism evidence="5 6">
    <name type="scientific">Streptomyces aureus</name>
    <dbReference type="NCBI Taxonomy" id="193461"/>
    <lineage>
        <taxon>Bacteria</taxon>
        <taxon>Bacillati</taxon>
        <taxon>Actinomycetota</taxon>
        <taxon>Actinomycetes</taxon>
        <taxon>Kitasatosporales</taxon>
        <taxon>Streptomycetaceae</taxon>
        <taxon>Streptomyces</taxon>
    </lineage>
</organism>
<dbReference type="PANTHER" id="PTHR47572:SF4">
    <property type="entry name" value="LACTONASE DRP35"/>
    <property type="match status" value="1"/>
</dbReference>
<dbReference type="RefSeq" id="WP_372566965.1">
    <property type="nucleotide sequence ID" value="NZ_JBGOSP010000051.1"/>
</dbReference>
<keyword evidence="3" id="KW-0812">Transmembrane</keyword>
<sequence length="386" mass="40616">MDLGVAGVDHTLSHISTASNRTPFHQGAELILDRLSGGRRWIGLAAWSLVAAVILAAVPAARASGTRPGSAQISAGSDGVQTIVAREFAKVAPVDPAGPAGDIGTVLEGPAFGPDGELYFVRSSARAGQPKILALDVRTRALRTVHTDTTGVYSSVQFSPVNGLLYATDFTGAVDRMRIDGSGFTYLVSGPVLGSTMVADDLTFDKRGRFFVTDMRGDSWKTVGRVIGFDSDGHNPQLIQGGLASPNGISFDPEYHGLWVSEYADARELYLPLNADHTAAADGHPALYGNVGTTQFDSNAVDLAGNLYQCIWGGGKVLVYQPEGTLIARIVVPQAVQRDELLTTNLAIKPGANQGYLTVGGKRGGYIYTFRSPVPGGWQSNGGGPQ</sequence>
<dbReference type="Proteomes" id="UP001571476">
    <property type="component" value="Unassembled WGS sequence"/>
</dbReference>
<feature type="domain" description="SMP-30/Gluconolactonase/LRE-like region" evidence="4">
    <location>
        <begin position="115"/>
        <end position="334"/>
    </location>
</feature>
<evidence type="ECO:0000313" key="5">
    <source>
        <dbReference type="EMBL" id="MFA3843100.1"/>
    </source>
</evidence>
<keyword evidence="3" id="KW-0472">Membrane</keyword>
<keyword evidence="6" id="KW-1185">Reference proteome</keyword>
<evidence type="ECO:0000259" key="4">
    <source>
        <dbReference type="Pfam" id="PF08450"/>
    </source>
</evidence>
<accession>A0ABV4SXB7</accession>
<dbReference type="Pfam" id="PF08450">
    <property type="entry name" value="SGL"/>
    <property type="match status" value="1"/>
</dbReference>